<proteinExistence type="predicted"/>
<evidence type="ECO:0000313" key="2">
    <source>
        <dbReference type="EMBL" id="QPI38158.1"/>
    </source>
</evidence>
<reference evidence="2" key="1">
    <citation type="submission" date="2020-11" db="EMBL/GenBank/DDBJ databases">
        <title>Intraspecies plasmid and genomic variation of Mycobacterium kubicae revealed by the complete genome sequences of two clinical isolates.</title>
        <authorList>
            <person name="Hendrix J.R."/>
            <person name="Epperson L.E."/>
            <person name="Honda J.R."/>
            <person name="Strong M."/>
        </authorList>
    </citation>
    <scope>NUCLEOTIDE SEQUENCE</scope>
    <source>
        <strain evidence="2">JCM 13573</strain>
    </source>
</reference>
<dbReference type="RefSeq" id="WP_085074353.1">
    <property type="nucleotide sequence ID" value="NZ_BLKU01000005.1"/>
</dbReference>
<dbReference type="EMBL" id="CP065047">
    <property type="protein sequence ID" value="QPI38158.1"/>
    <property type="molecule type" value="Genomic_DNA"/>
</dbReference>
<accession>A0AAX1JA02</accession>
<dbReference type="PANTHER" id="PTHR36151">
    <property type="entry name" value="BLR2777 PROTEIN"/>
    <property type="match status" value="1"/>
</dbReference>
<dbReference type="KEGG" id="mku:I2456_00775"/>
<evidence type="ECO:0000259" key="1">
    <source>
        <dbReference type="Pfam" id="PF09995"/>
    </source>
</evidence>
<protein>
    <submittedName>
        <fullName evidence="2">DUF2236 domain-containing protein</fullName>
    </submittedName>
</protein>
<name>A0AAX1JA02_9MYCO</name>
<feature type="domain" description="ER-bound oxygenase mpaB/mpaB'/Rubber oxygenase catalytic" evidence="1">
    <location>
        <begin position="52"/>
        <end position="276"/>
    </location>
</feature>
<dbReference type="Pfam" id="PF09995">
    <property type="entry name" value="MPAB_Lcp_cat"/>
    <property type="match status" value="1"/>
</dbReference>
<dbReference type="AlphaFoldDB" id="A0AAX1JA02"/>
<organism evidence="2 3">
    <name type="scientific">Mycobacterium kubicae</name>
    <dbReference type="NCBI Taxonomy" id="120959"/>
    <lineage>
        <taxon>Bacteria</taxon>
        <taxon>Bacillati</taxon>
        <taxon>Actinomycetota</taxon>
        <taxon>Actinomycetes</taxon>
        <taxon>Mycobacteriales</taxon>
        <taxon>Mycobacteriaceae</taxon>
        <taxon>Mycobacterium</taxon>
        <taxon>Mycobacterium simiae complex</taxon>
    </lineage>
</organism>
<gene>
    <name evidence="2" type="ORF">I2456_00775</name>
</gene>
<evidence type="ECO:0000313" key="3">
    <source>
        <dbReference type="Proteomes" id="UP000663583"/>
    </source>
</evidence>
<dbReference type="GO" id="GO:0016491">
    <property type="term" value="F:oxidoreductase activity"/>
    <property type="evidence" value="ECO:0007669"/>
    <property type="project" value="InterPro"/>
</dbReference>
<dbReference type="Proteomes" id="UP000663583">
    <property type="component" value="Chromosome"/>
</dbReference>
<dbReference type="PANTHER" id="PTHR36151:SF3">
    <property type="entry name" value="ER-BOUND OXYGENASE MPAB_MPAB'_RUBBER OXYGENASE CATALYTIC DOMAIN-CONTAINING PROTEIN"/>
    <property type="match status" value="1"/>
</dbReference>
<dbReference type="InterPro" id="IPR018713">
    <property type="entry name" value="MPAB/Lcp_cat_dom"/>
</dbReference>
<sequence>MTVPVSKAVSAVRRDLGSKLFAMVAGPEGPANRERIHGTPGARWFDDDRPIRRVHADAAMFVGGLRALLLQSLHPLAMAGVAEHSDYRGDPWGRLQRTSTFLAETTFGCAADAQRAVDHVRRIHEYVHGVAPDGRPYHASDPHLLEWVHIAEVDSFLLAYQMYGAAPFGQAGRDGYVADMAVVASALGVPDPPRSEGELHDRINAYRPELRGTAAARDAARFLLLTPPLALPVRPVYGVLAATAVAMLPRWARLPLLLPYAPPVEATVTRAAGRLLVGGIRWVMPSSTDH</sequence>